<evidence type="ECO:0000313" key="2">
    <source>
        <dbReference type="Proteomes" id="UP000241546"/>
    </source>
</evidence>
<sequence>MSLVLDTAETERSVAVSGCKMDNVDKMRMQSRGWACADAADSSRPFRTMAVVETSSTNKALGFDACSMHDVDERHDSGNPSCSMQPHLVRLASILPVILRDAMPHPGELLIVAAIAWGYSNADTSQLATEADGLVYETSKVLCPAAGGASAKVLPEVPPRSLFCNEQLALNKKIFTVTYRGLGEEQHYGSIVLKDAEEQTTSRRTRPSATIAIASLLPKTGHFHLRQYWRVCISQRTN</sequence>
<protein>
    <submittedName>
        <fullName evidence="1">Uncharacterized protein</fullName>
    </submittedName>
</protein>
<dbReference type="Proteomes" id="UP000241546">
    <property type="component" value="Unassembled WGS sequence"/>
</dbReference>
<dbReference type="RefSeq" id="XP_024747163.1">
    <property type="nucleotide sequence ID" value="XM_024893603.1"/>
</dbReference>
<dbReference type="GeneID" id="36601721"/>
<name>A0A2T4B3D2_9HYPO</name>
<evidence type="ECO:0000313" key="1">
    <source>
        <dbReference type="EMBL" id="PTB63843.1"/>
    </source>
</evidence>
<dbReference type="AlphaFoldDB" id="A0A2T4B3D2"/>
<dbReference type="EMBL" id="KZ680218">
    <property type="protein sequence ID" value="PTB63843.1"/>
    <property type="molecule type" value="Genomic_DNA"/>
</dbReference>
<proteinExistence type="predicted"/>
<accession>A0A2T4B3D2</accession>
<gene>
    <name evidence="1" type="ORF">BBK36DRAFT_1143551</name>
</gene>
<organism evidence="1 2">
    <name type="scientific">Trichoderma citrinoviride</name>
    <dbReference type="NCBI Taxonomy" id="58853"/>
    <lineage>
        <taxon>Eukaryota</taxon>
        <taxon>Fungi</taxon>
        <taxon>Dikarya</taxon>
        <taxon>Ascomycota</taxon>
        <taxon>Pezizomycotina</taxon>
        <taxon>Sordariomycetes</taxon>
        <taxon>Hypocreomycetidae</taxon>
        <taxon>Hypocreales</taxon>
        <taxon>Hypocreaceae</taxon>
        <taxon>Trichoderma</taxon>
    </lineage>
</organism>
<keyword evidence="2" id="KW-1185">Reference proteome</keyword>
<reference evidence="2" key="1">
    <citation type="submission" date="2016-07" db="EMBL/GenBank/DDBJ databases">
        <title>Multiple horizontal gene transfer events from other fungi enriched the ability of initially mycotrophic Trichoderma (Ascomycota) to feed on dead plant biomass.</title>
        <authorList>
            <consortium name="DOE Joint Genome Institute"/>
            <person name="Atanasova L."/>
            <person name="Chenthamara K."/>
            <person name="Zhang J."/>
            <person name="Grujic M."/>
            <person name="Henrissat B."/>
            <person name="Kuo A."/>
            <person name="Aerts A."/>
            <person name="Salamov A."/>
            <person name="Lipzen A."/>
            <person name="Labutti K."/>
            <person name="Barry K."/>
            <person name="Miao Y."/>
            <person name="Rahimi M.J."/>
            <person name="Shen Q."/>
            <person name="Grigoriev I.V."/>
            <person name="Kubicek C.P."/>
            <person name="Druzhinina I.S."/>
        </authorList>
    </citation>
    <scope>NUCLEOTIDE SEQUENCE [LARGE SCALE GENOMIC DNA]</scope>
    <source>
        <strain evidence="2">TUCIM 6016</strain>
    </source>
</reference>